<dbReference type="SMART" id="SM00382">
    <property type="entry name" value="AAA"/>
    <property type="match status" value="1"/>
</dbReference>
<dbReference type="RefSeq" id="WP_152978222.1">
    <property type="nucleotide sequence ID" value="NZ_LKHP01000006.1"/>
</dbReference>
<evidence type="ECO:0000256" key="2">
    <source>
        <dbReference type="ARBA" id="ARBA00022840"/>
    </source>
</evidence>
<dbReference type="InterPro" id="IPR003593">
    <property type="entry name" value="AAA+_ATPase"/>
</dbReference>
<dbReference type="EMBL" id="LKHP01000006">
    <property type="protein sequence ID" value="KRQ86843.1"/>
    <property type="molecule type" value="Genomic_DNA"/>
</dbReference>
<dbReference type="PANTHER" id="PTHR20953:SF3">
    <property type="entry name" value="P-LOOP CONTAINING NUCLEOSIDE TRIPHOSPHATE HYDROLASES SUPERFAMILY PROTEIN"/>
    <property type="match status" value="1"/>
</dbReference>
<organism evidence="4 5">
    <name type="scientific">Caloramator mitchellensis</name>
    <dbReference type="NCBI Taxonomy" id="908809"/>
    <lineage>
        <taxon>Bacteria</taxon>
        <taxon>Bacillati</taxon>
        <taxon>Bacillota</taxon>
        <taxon>Clostridia</taxon>
        <taxon>Eubacteriales</taxon>
        <taxon>Clostridiaceae</taxon>
        <taxon>Caloramator</taxon>
    </lineage>
</organism>
<protein>
    <recommendedName>
        <fullName evidence="3">AAA+ ATPase domain-containing protein</fullName>
    </recommendedName>
</protein>
<comment type="caution">
    <text evidence="4">The sequence shown here is derived from an EMBL/GenBank/DDBJ whole genome shotgun (WGS) entry which is preliminary data.</text>
</comment>
<keyword evidence="1" id="KW-0547">Nucleotide-binding</keyword>
<evidence type="ECO:0000313" key="5">
    <source>
        <dbReference type="Proteomes" id="UP000052015"/>
    </source>
</evidence>
<dbReference type="Gene3D" id="3.40.50.300">
    <property type="entry name" value="P-loop containing nucleotide triphosphate hydrolases"/>
    <property type="match status" value="1"/>
</dbReference>
<dbReference type="InterPro" id="IPR014217">
    <property type="entry name" value="Spore_III_AA"/>
</dbReference>
<reference evidence="4 5" key="1">
    <citation type="submission" date="2015-09" db="EMBL/GenBank/DDBJ databases">
        <title>Draft genome sequence of a Caloramator mitchellensis, a moderate thermophile from the Great Artesian Basin of Australia.</title>
        <authorList>
            <person name="Patel B.K."/>
        </authorList>
    </citation>
    <scope>NUCLEOTIDE SEQUENCE [LARGE SCALE GENOMIC DNA]</scope>
    <source>
        <strain evidence="4 5">VF08</strain>
    </source>
</reference>
<sequence>MEYTEVNKNTIEIILSEVLSERIYSLIKKLNREDFNNIEEIRLRANRPLMIQNKHGDFFVNNSGCIDSKYKDLFVVDRQDIERTLQRMSDYSLYAVEEEVKQGFITLRGGHRVGLVGKVVLDGNKVKTLKYISGMNIRIAKEIKGCANNLVSRLYSEGVNHTLIISPPGCGKTTLLRDIIRVLSSGDNSLNIKGYRIGLIDERGEIAACFHGVPQLDVGIRTDVLDSCPKVAGIYMLIRSMNPEIIAVDEIGGPEDAKAIEDALNVGVKIIATAHGRNLDEVMNRNGFRDMLNNTFRKAIVLNRNKGPGTIEEIIDI</sequence>
<dbReference type="PATRIC" id="fig|908809.3.peg.1343"/>
<evidence type="ECO:0000259" key="3">
    <source>
        <dbReference type="SMART" id="SM00382"/>
    </source>
</evidence>
<keyword evidence="2" id="KW-0067">ATP-binding</keyword>
<proteinExistence type="predicted"/>
<dbReference type="InterPro" id="IPR027417">
    <property type="entry name" value="P-loop_NTPase"/>
</dbReference>
<feature type="domain" description="AAA+ ATPase" evidence="3">
    <location>
        <begin position="158"/>
        <end position="306"/>
    </location>
</feature>
<name>A0A0R3JTL1_CALMK</name>
<dbReference type="NCBIfam" id="TIGR02858">
    <property type="entry name" value="spore_III_AA"/>
    <property type="match status" value="1"/>
</dbReference>
<evidence type="ECO:0000256" key="1">
    <source>
        <dbReference type="ARBA" id="ARBA00022741"/>
    </source>
</evidence>
<dbReference type="OrthoDB" id="9768243at2"/>
<dbReference type="Proteomes" id="UP000052015">
    <property type="component" value="Unassembled WGS sequence"/>
</dbReference>
<keyword evidence="5" id="KW-1185">Reference proteome</keyword>
<dbReference type="AlphaFoldDB" id="A0A0R3JTL1"/>
<dbReference type="SUPFAM" id="SSF52540">
    <property type="entry name" value="P-loop containing nucleoside triphosphate hydrolases"/>
    <property type="match status" value="1"/>
</dbReference>
<evidence type="ECO:0000313" key="4">
    <source>
        <dbReference type="EMBL" id="KRQ86843.1"/>
    </source>
</evidence>
<gene>
    <name evidence="4" type="ORF">ABG79_01334</name>
</gene>
<dbReference type="PANTHER" id="PTHR20953">
    <property type="entry name" value="KINASE-RELATED"/>
    <property type="match status" value="1"/>
</dbReference>
<dbReference type="InterPro" id="IPR045735">
    <property type="entry name" value="Spore_III_AA_AAA+_ATPase"/>
</dbReference>
<dbReference type="STRING" id="908809.ABG79_01334"/>
<dbReference type="GO" id="GO:0005524">
    <property type="term" value="F:ATP binding"/>
    <property type="evidence" value="ECO:0007669"/>
    <property type="project" value="UniProtKB-KW"/>
</dbReference>
<dbReference type="Pfam" id="PF19568">
    <property type="entry name" value="Spore_III_AA"/>
    <property type="match status" value="1"/>
</dbReference>
<accession>A0A0R3JTL1</accession>